<protein>
    <submittedName>
        <fullName evidence="2">Uncharacterized protein</fullName>
    </submittedName>
</protein>
<feature type="compositionally biased region" description="Basic residues" evidence="1">
    <location>
        <begin position="11"/>
        <end position="22"/>
    </location>
</feature>
<gene>
    <name evidence="2" type="ORF">GCM10009410_34650</name>
</gene>
<dbReference type="EMBL" id="BMQW01000012">
    <property type="protein sequence ID" value="GGP97846.1"/>
    <property type="molecule type" value="Genomic_DNA"/>
</dbReference>
<proteinExistence type="predicted"/>
<reference evidence="3" key="1">
    <citation type="journal article" date="2019" name="Int. J. Syst. Evol. Microbiol.">
        <title>The Global Catalogue of Microorganisms (GCM) 10K type strain sequencing project: providing services to taxonomists for standard genome sequencing and annotation.</title>
        <authorList>
            <consortium name="The Broad Institute Genomics Platform"/>
            <consortium name="The Broad Institute Genome Sequencing Center for Infectious Disease"/>
            <person name="Wu L."/>
            <person name="Ma J."/>
        </authorList>
    </citation>
    <scope>NUCLEOTIDE SEQUENCE [LARGE SCALE GENOMIC DNA]</scope>
    <source>
        <strain evidence="3">JCM 32305</strain>
    </source>
</reference>
<sequence length="83" mass="9526">MTSQFEGFKLKPSRRKESLKKHLTPTRESVEYAAQANDLASTATKRKIDSFGISTLFNNLNKKSVWTFTGIELFEIVFLFFGM</sequence>
<accession>A0ABQ2QVF8</accession>
<dbReference type="Proteomes" id="UP000654004">
    <property type="component" value="Unassembled WGS sequence"/>
</dbReference>
<comment type="caution">
    <text evidence="2">The sequence shown here is derived from an EMBL/GenBank/DDBJ whole genome shotgun (WGS) entry which is preliminary data.</text>
</comment>
<evidence type="ECO:0000256" key="1">
    <source>
        <dbReference type="SAM" id="MobiDB-lite"/>
    </source>
</evidence>
<organism evidence="2 3">
    <name type="scientific">Shewanella ulleungensis</name>
    <dbReference type="NCBI Taxonomy" id="2282699"/>
    <lineage>
        <taxon>Bacteria</taxon>
        <taxon>Pseudomonadati</taxon>
        <taxon>Pseudomonadota</taxon>
        <taxon>Gammaproteobacteria</taxon>
        <taxon>Alteromonadales</taxon>
        <taxon>Shewanellaceae</taxon>
        <taxon>Shewanella</taxon>
    </lineage>
</organism>
<name>A0ABQ2QVF8_9GAMM</name>
<evidence type="ECO:0000313" key="2">
    <source>
        <dbReference type="EMBL" id="GGP97846.1"/>
    </source>
</evidence>
<keyword evidence="3" id="KW-1185">Reference proteome</keyword>
<feature type="region of interest" description="Disordered" evidence="1">
    <location>
        <begin position="1"/>
        <end position="22"/>
    </location>
</feature>
<evidence type="ECO:0000313" key="3">
    <source>
        <dbReference type="Proteomes" id="UP000654004"/>
    </source>
</evidence>